<comment type="PTM">
    <text evidence="7">4'-phosphopantetheine is transferred from CoA to a specific serine of apo-ACP by AcpS. This modification is essential for activity because fatty acids are bound in thioester linkage to the sulfhydryl of the prosthetic group.</text>
</comment>
<dbReference type="PANTHER" id="PTHR20863:SF76">
    <property type="entry name" value="CARRIER DOMAIN-CONTAINING PROTEIN"/>
    <property type="match status" value="1"/>
</dbReference>
<keyword evidence="2 7" id="KW-0444">Lipid biosynthesis</keyword>
<comment type="similarity">
    <text evidence="7">Belongs to the acyl carrier protein (ACP) family.</text>
</comment>
<feature type="domain" description="Carrier" evidence="8">
    <location>
        <begin position="3"/>
        <end position="81"/>
    </location>
</feature>
<comment type="caution">
    <text evidence="9">The sequence shown here is derived from an EMBL/GenBank/DDBJ whole genome shotgun (WGS) entry which is preliminary data.</text>
</comment>
<dbReference type="InterPro" id="IPR009081">
    <property type="entry name" value="PP-bd_ACP"/>
</dbReference>
<reference evidence="9 10" key="1">
    <citation type="submission" date="2024-01" db="EMBL/GenBank/DDBJ databases">
        <authorList>
            <person name="Botero Cardona J."/>
        </authorList>
    </citation>
    <scope>NUCLEOTIDE SEQUENCE [LARGE SCALE GENOMIC DNA]</scope>
    <source>
        <strain evidence="9 10">LMG 33000</strain>
    </source>
</reference>
<evidence type="ECO:0000256" key="5">
    <source>
        <dbReference type="ARBA" id="ARBA00023098"/>
    </source>
</evidence>
<dbReference type="InterPro" id="IPR036736">
    <property type="entry name" value="ACP-like_sf"/>
</dbReference>
<comment type="function">
    <text evidence="7">Carrier of the growing fatty acid chain in fatty acid biosynthesis.</text>
</comment>
<evidence type="ECO:0000256" key="1">
    <source>
        <dbReference type="ARBA" id="ARBA00022450"/>
    </source>
</evidence>
<dbReference type="Proteomes" id="UP001314241">
    <property type="component" value="Unassembled WGS sequence"/>
</dbReference>
<name>A0ABM9N344_9LACO</name>
<evidence type="ECO:0000259" key="8">
    <source>
        <dbReference type="PROSITE" id="PS50075"/>
    </source>
</evidence>
<keyword evidence="1 7" id="KW-0596">Phosphopantetheine</keyword>
<evidence type="ECO:0000256" key="2">
    <source>
        <dbReference type="ARBA" id="ARBA00022516"/>
    </source>
</evidence>
<feature type="modified residue" description="O-(pantetheine 4'-phosphoryl)serine" evidence="7">
    <location>
        <position position="41"/>
    </location>
</feature>
<gene>
    <name evidence="7" type="primary">acpP</name>
    <name evidence="9" type="ORF">R54876_GBNLAHCA_00130</name>
</gene>
<proteinExistence type="inferred from homology"/>
<organism evidence="9 10">
    <name type="scientific">Eupransor demetentiae</name>
    <dbReference type="NCBI Taxonomy" id="3109584"/>
    <lineage>
        <taxon>Bacteria</taxon>
        <taxon>Bacillati</taxon>
        <taxon>Bacillota</taxon>
        <taxon>Bacilli</taxon>
        <taxon>Lactobacillales</taxon>
        <taxon>Lactobacillaceae</taxon>
        <taxon>Eupransor</taxon>
    </lineage>
</organism>
<dbReference type="RefSeq" id="WP_349641135.1">
    <property type="nucleotide sequence ID" value="NZ_CAWVOH010000001.1"/>
</dbReference>
<dbReference type="SUPFAM" id="SSF47336">
    <property type="entry name" value="ACP-like"/>
    <property type="match status" value="1"/>
</dbReference>
<protein>
    <recommendedName>
        <fullName evidence="7">Acyl carrier protein</fullName>
        <shortName evidence="7">ACP</shortName>
    </recommendedName>
</protein>
<dbReference type="EMBL" id="CAWVOH010000001">
    <property type="protein sequence ID" value="CAK8053573.1"/>
    <property type="molecule type" value="Genomic_DNA"/>
</dbReference>
<accession>A0ABM9N344</accession>
<keyword evidence="10" id="KW-1185">Reference proteome</keyword>
<dbReference type="Gene3D" id="1.10.1200.10">
    <property type="entry name" value="ACP-like"/>
    <property type="match status" value="1"/>
</dbReference>
<comment type="subcellular location">
    <subcellularLocation>
        <location evidence="7">Cytoplasm</location>
    </subcellularLocation>
</comment>
<dbReference type="Pfam" id="PF00550">
    <property type="entry name" value="PP-binding"/>
    <property type="match status" value="1"/>
</dbReference>
<dbReference type="PROSITE" id="PS50075">
    <property type="entry name" value="CARRIER"/>
    <property type="match status" value="1"/>
</dbReference>
<sequence>MRLSKEEIYNQLVPEISKRFEIPRDQIQPSLDFVKDVEVDSIDFVELVLEVEDMFNIEIPDDDVEQLDTLQKTVDYIYDHQGK</sequence>
<evidence type="ECO:0000256" key="3">
    <source>
        <dbReference type="ARBA" id="ARBA00022553"/>
    </source>
</evidence>
<dbReference type="PANTHER" id="PTHR20863">
    <property type="entry name" value="ACYL CARRIER PROTEIN"/>
    <property type="match status" value="1"/>
</dbReference>
<keyword evidence="4 7" id="KW-0276">Fatty acid metabolism</keyword>
<dbReference type="InterPro" id="IPR003231">
    <property type="entry name" value="ACP"/>
</dbReference>
<evidence type="ECO:0000313" key="10">
    <source>
        <dbReference type="Proteomes" id="UP001314241"/>
    </source>
</evidence>
<evidence type="ECO:0000256" key="6">
    <source>
        <dbReference type="ARBA" id="ARBA00023160"/>
    </source>
</evidence>
<keyword evidence="3 7" id="KW-0597">Phosphoprotein</keyword>
<evidence type="ECO:0000313" key="9">
    <source>
        <dbReference type="EMBL" id="CAK8053573.1"/>
    </source>
</evidence>
<evidence type="ECO:0000256" key="7">
    <source>
        <dbReference type="HAMAP-Rule" id="MF_01217"/>
    </source>
</evidence>
<dbReference type="HAMAP" id="MF_01217">
    <property type="entry name" value="Acyl_carrier"/>
    <property type="match status" value="1"/>
</dbReference>
<keyword evidence="5 7" id="KW-0443">Lipid metabolism</keyword>
<keyword evidence="6 7" id="KW-0275">Fatty acid biosynthesis</keyword>
<dbReference type="NCBIfam" id="NF002150">
    <property type="entry name" value="PRK00982.1-4"/>
    <property type="match status" value="1"/>
</dbReference>
<keyword evidence="7" id="KW-0963">Cytoplasm</keyword>
<evidence type="ECO:0000256" key="4">
    <source>
        <dbReference type="ARBA" id="ARBA00022832"/>
    </source>
</evidence>
<comment type="pathway">
    <text evidence="7">Lipid metabolism; fatty acid biosynthesis.</text>
</comment>